<proteinExistence type="predicted"/>
<evidence type="ECO:0000313" key="1">
    <source>
        <dbReference type="EMBL" id="KAL0455578.1"/>
    </source>
</evidence>
<dbReference type="AlphaFoldDB" id="A0AAW2XN66"/>
<reference evidence="1" key="2">
    <citation type="journal article" date="2024" name="Plant">
        <title>Genomic evolution and insights into agronomic trait innovations of Sesamum species.</title>
        <authorList>
            <person name="Miao H."/>
            <person name="Wang L."/>
            <person name="Qu L."/>
            <person name="Liu H."/>
            <person name="Sun Y."/>
            <person name="Le M."/>
            <person name="Wang Q."/>
            <person name="Wei S."/>
            <person name="Zheng Y."/>
            <person name="Lin W."/>
            <person name="Duan Y."/>
            <person name="Cao H."/>
            <person name="Xiong S."/>
            <person name="Wang X."/>
            <person name="Wei L."/>
            <person name="Li C."/>
            <person name="Ma Q."/>
            <person name="Ju M."/>
            <person name="Zhao R."/>
            <person name="Li G."/>
            <person name="Mu C."/>
            <person name="Tian Q."/>
            <person name="Mei H."/>
            <person name="Zhang T."/>
            <person name="Gao T."/>
            <person name="Zhang H."/>
        </authorList>
    </citation>
    <scope>NUCLEOTIDE SEQUENCE</scope>
    <source>
        <strain evidence="1">KEN1</strain>
    </source>
</reference>
<name>A0AAW2XN66_9LAMI</name>
<protein>
    <submittedName>
        <fullName evidence="1">Uncharacterized protein</fullName>
    </submittedName>
</protein>
<gene>
    <name evidence="1" type="ORF">Slati_0897000</name>
</gene>
<organism evidence="1">
    <name type="scientific">Sesamum latifolium</name>
    <dbReference type="NCBI Taxonomy" id="2727402"/>
    <lineage>
        <taxon>Eukaryota</taxon>
        <taxon>Viridiplantae</taxon>
        <taxon>Streptophyta</taxon>
        <taxon>Embryophyta</taxon>
        <taxon>Tracheophyta</taxon>
        <taxon>Spermatophyta</taxon>
        <taxon>Magnoliopsida</taxon>
        <taxon>eudicotyledons</taxon>
        <taxon>Gunneridae</taxon>
        <taxon>Pentapetalae</taxon>
        <taxon>asterids</taxon>
        <taxon>lamiids</taxon>
        <taxon>Lamiales</taxon>
        <taxon>Pedaliaceae</taxon>
        <taxon>Sesamum</taxon>
    </lineage>
</organism>
<comment type="caution">
    <text evidence="1">The sequence shown here is derived from an EMBL/GenBank/DDBJ whole genome shotgun (WGS) entry which is preliminary data.</text>
</comment>
<reference evidence="1" key="1">
    <citation type="submission" date="2020-06" db="EMBL/GenBank/DDBJ databases">
        <authorList>
            <person name="Li T."/>
            <person name="Hu X."/>
            <person name="Zhang T."/>
            <person name="Song X."/>
            <person name="Zhang H."/>
            <person name="Dai N."/>
            <person name="Sheng W."/>
            <person name="Hou X."/>
            <person name="Wei L."/>
        </authorList>
    </citation>
    <scope>NUCLEOTIDE SEQUENCE</scope>
    <source>
        <strain evidence="1">KEN1</strain>
        <tissue evidence="1">Leaf</tissue>
    </source>
</reference>
<accession>A0AAW2XN66</accession>
<sequence length="69" mass="7954">MQLKLQLASIKFSEYNHFRESQLEEYGDGEFGMSDELSLLALNTKKAGHHDVNQYPVVVTLDDYFTLDL</sequence>
<dbReference type="EMBL" id="JACGWN010000003">
    <property type="protein sequence ID" value="KAL0455578.1"/>
    <property type="molecule type" value="Genomic_DNA"/>
</dbReference>